<organism evidence="2 3">
    <name type="scientific">Ameca splendens</name>
    <dbReference type="NCBI Taxonomy" id="208324"/>
    <lineage>
        <taxon>Eukaryota</taxon>
        <taxon>Metazoa</taxon>
        <taxon>Chordata</taxon>
        <taxon>Craniata</taxon>
        <taxon>Vertebrata</taxon>
        <taxon>Euteleostomi</taxon>
        <taxon>Actinopterygii</taxon>
        <taxon>Neopterygii</taxon>
        <taxon>Teleostei</taxon>
        <taxon>Neoteleostei</taxon>
        <taxon>Acanthomorphata</taxon>
        <taxon>Ovalentaria</taxon>
        <taxon>Atherinomorphae</taxon>
        <taxon>Cyprinodontiformes</taxon>
        <taxon>Goodeidae</taxon>
        <taxon>Ameca</taxon>
    </lineage>
</organism>
<sequence length="170" mass="19275">MATHPLSPLLRLHVDSVLRAIPHLLGQFFATLLFYHRISSDSGSPSTLHMSLSPRPKERGVPKQPVSLGHWLLPDVSLDKQKTLTSILPNHVLIVPFSLTLTSSSKYPLTILITLLKTILTCLHRVQKDYHSFRVNPGQNNKQPRPILHEDTLPDQKNLKKKYNVLTFLI</sequence>
<comment type="caution">
    <text evidence="2">The sequence shown here is derived from an EMBL/GenBank/DDBJ whole genome shotgun (WGS) entry which is preliminary data.</text>
</comment>
<dbReference type="Proteomes" id="UP001469553">
    <property type="component" value="Unassembled WGS sequence"/>
</dbReference>
<evidence type="ECO:0000256" key="1">
    <source>
        <dbReference type="SAM" id="MobiDB-lite"/>
    </source>
</evidence>
<gene>
    <name evidence="2" type="ORF">AMECASPLE_024239</name>
</gene>
<protein>
    <submittedName>
        <fullName evidence="2">Uncharacterized protein</fullName>
    </submittedName>
</protein>
<feature type="region of interest" description="Disordered" evidence="1">
    <location>
        <begin position="41"/>
        <end position="61"/>
    </location>
</feature>
<name>A0ABV0ZPV3_9TELE</name>
<evidence type="ECO:0000313" key="2">
    <source>
        <dbReference type="EMBL" id="MEQ2308046.1"/>
    </source>
</evidence>
<proteinExistence type="predicted"/>
<keyword evidence="3" id="KW-1185">Reference proteome</keyword>
<dbReference type="EMBL" id="JAHRIP010068125">
    <property type="protein sequence ID" value="MEQ2308046.1"/>
    <property type="molecule type" value="Genomic_DNA"/>
</dbReference>
<reference evidence="2 3" key="1">
    <citation type="submission" date="2021-06" db="EMBL/GenBank/DDBJ databases">
        <authorList>
            <person name="Palmer J.M."/>
        </authorList>
    </citation>
    <scope>NUCLEOTIDE SEQUENCE [LARGE SCALE GENOMIC DNA]</scope>
    <source>
        <strain evidence="2 3">AS_MEX2019</strain>
        <tissue evidence="2">Muscle</tissue>
    </source>
</reference>
<evidence type="ECO:0000313" key="3">
    <source>
        <dbReference type="Proteomes" id="UP001469553"/>
    </source>
</evidence>
<feature type="compositionally biased region" description="Polar residues" evidence="1">
    <location>
        <begin position="41"/>
        <end position="50"/>
    </location>
</feature>
<accession>A0ABV0ZPV3</accession>